<dbReference type="Pfam" id="PF01266">
    <property type="entry name" value="DAO"/>
    <property type="match status" value="1"/>
</dbReference>
<feature type="domain" description="FAD dependent oxidoreductase" evidence="2">
    <location>
        <begin position="18"/>
        <end position="412"/>
    </location>
</feature>
<name>A0A154I9F9_RHILE</name>
<sequence length="430" mass="46388">MNTPLPDLQLLPDTERRHVAVVGAGLVGLCTALWLQRMGHRVTIIDPAPPLGDASYRQACSYGNACTFAPHGVVPVATPGVIWRVPGMLLNPLGPLSIVWRYLPQLVPWLRAFLASSTKAEVERIAGTLAVLLSHADAAWQPLVTQAGAEGLKRHDGCLYLYKTEAQFRAAGAENALRERHGVAMDRLERADIQNMEPNLAPLYHKGVLFPDAYVFSSPRQLAFALAQAVINGGGEIVRGEVSGIEPRDNGICLRIADKEFLADHAVVAAGAHSRKLTASIGDRVLLDTERGYHVLFPQAGHLLSRPVCYPEHGFYMVPMADGLRAAGTVELGGLAAPLNPKRTAMIRDGVKMLLPAAGQGRDEWLGFRPSMPDSLPVIGSSRRLPHVTYAFGHGHLGLTLSALTGYLVSQLVAGQRPAVDLAPLRPDRF</sequence>
<evidence type="ECO:0000256" key="1">
    <source>
        <dbReference type="ARBA" id="ARBA00023002"/>
    </source>
</evidence>
<organism evidence="3">
    <name type="scientific">Rhizobium leguminosarum</name>
    <dbReference type="NCBI Taxonomy" id="384"/>
    <lineage>
        <taxon>Bacteria</taxon>
        <taxon>Pseudomonadati</taxon>
        <taxon>Pseudomonadota</taxon>
        <taxon>Alphaproteobacteria</taxon>
        <taxon>Hyphomicrobiales</taxon>
        <taxon>Rhizobiaceae</taxon>
        <taxon>Rhizobium/Agrobacterium group</taxon>
        <taxon>Rhizobium</taxon>
    </lineage>
</organism>
<evidence type="ECO:0000313" key="3">
    <source>
        <dbReference type="EMBL" id="KZA97220.1"/>
    </source>
</evidence>
<dbReference type="InterPro" id="IPR006076">
    <property type="entry name" value="FAD-dep_OxRdtase"/>
</dbReference>
<dbReference type="SUPFAM" id="SSF54373">
    <property type="entry name" value="FAD-linked reductases, C-terminal domain"/>
    <property type="match status" value="1"/>
</dbReference>
<proteinExistence type="predicted"/>
<dbReference type="InterPro" id="IPR036188">
    <property type="entry name" value="FAD/NAD-bd_sf"/>
</dbReference>
<dbReference type="GO" id="GO:0005737">
    <property type="term" value="C:cytoplasm"/>
    <property type="evidence" value="ECO:0007669"/>
    <property type="project" value="TreeGrafter"/>
</dbReference>
<accession>A0A154I9F9</accession>
<keyword evidence="1" id="KW-0560">Oxidoreductase</keyword>
<protein>
    <submittedName>
        <fullName evidence="3">FAD-dependent oxidoreductase</fullName>
    </submittedName>
</protein>
<dbReference type="SUPFAM" id="SSF51905">
    <property type="entry name" value="FAD/NAD(P)-binding domain"/>
    <property type="match status" value="1"/>
</dbReference>
<comment type="caution">
    <text evidence="3">The sequence shown here is derived from an EMBL/GenBank/DDBJ whole genome shotgun (WGS) entry which is preliminary data.</text>
</comment>
<evidence type="ECO:0000259" key="2">
    <source>
        <dbReference type="Pfam" id="PF01266"/>
    </source>
</evidence>
<reference evidence="3" key="1">
    <citation type="submission" date="2016-03" db="EMBL/GenBank/DDBJ databases">
        <title>Microsymbionts genomes from the relict species Vavilovia formosa.</title>
        <authorList>
            <person name="Chirak E."/>
            <person name="Kimeklis A."/>
            <person name="Kopat V."/>
            <person name="Andronov E."/>
        </authorList>
    </citation>
    <scope>NUCLEOTIDE SEQUENCE [LARGE SCALE GENOMIC DNA]</scope>
    <source>
        <strain evidence="3">Vaf12</strain>
    </source>
</reference>
<dbReference type="GO" id="GO:0016491">
    <property type="term" value="F:oxidoreductase activity"/>
    <property type="evidence" value="ECO:0007669"/>
    <property type="project" value="UniProtKB-KW"/>
</dbReference>
<dbReference type="Gene3D" id="3.50.50.60">
    <property type="entry name" value="FAD/NAD(P)-binding domain"/>
    <property type="match status" value="2"/>
</dbReference>
<dbReference type="EMBL" id="LVYU01000135">
    <property type="protein sequence ID" value="KZA97220.1"/>
    <property type="molecule type" value="Genomic_DNA"/>
</dbReference>
<gene>
    <name evidence="3" type="ORF">A4A59_32115</name>
</gene>
<dbReference type="Gene3D" id="3.30.9.10">
    <property type="entry name" value="D-Amino Acid Oxidase, subunit A, domain 2"/>
    <property type="match status" value="1"/>
</dbReference>
<dbReference type="AlphaFoldDB" id="A0A154I9F9"/>
<dbReference type="PANTHER" id="PTHR13847:SF289">
    <property type="entry name" value="GLYCINE OXIDASE"/>
    <property type="match status" value="1"/>
</dbReference>
<dbReference type="PANTHER" id="PTHR13847">
    <property type="entry name" value="SARCOSINE DEHYDROGENASE-RELATED"/>
    <property type="match status" value="1"/>
</dbReference>
<dbReference type="RefSeq" id="WP_062944800.1">
    <property type="nucleotide sequence ID" value="NZ_CP171848.1"/>
</dbReference>